<sequence>MSSGRELSLRSQNNGNEDSSLLEEASTSREKHNSEGNENNAAGINLQNPETTISNEVNGGCAKLASSRNKENWILKKFHEFEPVVQKIGVGFRDNYWVARENTNQEVRENKLRGRDPFYLIDDEETCAFFSGLEKKVEQENEKLINQHKYFHSNIENLDYGADGIACMIHRRK</sequence>
<dbReference type="AlphaFoldDB" id="A0A8S0QJC7"/>
<organism evidence="2 3">
    <name type="scientific">Olea europaea subsp. europaea</name>
    <dbReference type="NCBI Taxonomy" id="158383"/>
    <lineage>
        <taxon>Eukaryota</taxon>
        <taxon>Viridiplantae</taxon>
        <taxon>Streptophyta</taxon>
        <taxon>Embryophyta</taxon>
        <taxon>Tracheophyta</taxon>
        <taxon>Spermatophyta</taxon>
        <taxon>Magnoliopsida</taxon>
        <taxon>eudicotyledons</taxon>
        <taxon>Gunneridae</taxon>
        <taxon>Pentapetalae</taxon>
        <taxon>asterids</taxon>
        <taxon>lamiids</taxon>
        <taxon>Lamiales</taxon>
        <taxon>Oleaceae</taxon>
        <taxon>Oleeae</taxon>
        <taxon>Olea</taxon>
    </lineage>
</organism>
<dbReference type="PANTHER" id="PTHR34962:SF1">
    <property type="entry name" value="EMBRYO DEFECTIVE 1703-RELATED"/>
    <property type="match status" value="1"/>
</dbReference>
<accession>A0A8S0QJC7</accession>
<keyword evidence="3" id="KW-1185">Reference proteome</keyword>
<reference evidence="2 3" key="1">
    <citation type="submission" date="2019-12" db="EMBL/GenBank/DDBJ databases">
        <authorList>
            <person name="Alioto T."/>
            <person name="Alioto T."/>
            <person name="Gomez Garrido J."/>
        </authorList>
    </citation>
    <scope>NUCLEOTIDE SEQUENCE [LARGE SCALE GENOMIC DNA]</scope>
</reference>
<evidence type="ECO:0000313" key="3">
    <source>
        <dbReference type="Proteomes" id="UP000594638"/>
    </source>
</evidence>
<dbReference type="Gramene" id="OE9A112350T1">
    <property type="protein sequence ID" value="OE9A112350C1"/>
    <property type="gene ID" value="OE9A112350"/>
</dbReference>
<evidence type="ECO:0000256" key="1">
    <source>
        <dbReference type="SAM" id="MobiDB-lite"/>
    </source>
</evidence>
<protein>
    <submittedName>
        <fullName evidence="2">Uncharacterized protein</fullName>
    </submittedName>
</protein>
<feature type="compositionally biased region" description="Polar residues" evidence="1">
    <location>
        <begin position="1"/>
        <end position="19"/>
    </location>
</feature>
<name>A0A8S0QJC7_OLEEU</name>
<dbReference type="Proteomes" id="UP000594638">
    <property type="component" value="Unassembled WGS sequence"/>
</dbReference>
<dbReference type="OrthoDB" id="611606at2759"/>
<feature type="region of interest" description="Disordered" evidence="1">
    <location>
        <begin position="1"/>
        <end position="53"/>
    </location>
</feature>
<evidence type="ECO:0000313" key="2">
    <source>
        <dbReference type="EMBL" id="CAA2965358.1"/>
    </source>
</evidence>
<comment type="caution">
    <text evidence="2">The sequence shown here is derived from an EMBL/GenBank/DDBJ whole genome shotgun (WGS) entry which is preliminary data.</text>
</comment>
<dbReference type="EMBL" id="CACTIH010001840">
    <property type="protein sequence ID" value="CAA2965358.1"/>
    <property type="molecule type" value="Genomic_DNA"/>
</dbReference>
<gene>
    <name evidence="2" type="ORF">OLEA9_A112350</name>
</gene>
<feature type="compositionally biased region" description="Basic and acidic residues" evidence="1">
    <location>
        <begin position="26"/>
        <end position="35"/>
    </location>
</feature>
<feature type="compositionally biased region" description="Polar residues" evidence="1">
    <location>
        <begin position="36"/>
        <end position="53"/>
    </location>
</feature>
<proteinExistence type="predicted"/>
<dbReference type="PANTHER" id="PTHR34962">
    <property type="entry name" value="EMBRYO DEFECTIVE 1703-RELATED"/>
    <property type="match status" value="1"/>
</dbReference>